<protein>
    <recommendedName>
        <fullName evidence="5">Poly [ADP-ribose] polymerase</fullName>
        <shortName evidence="5">PARP</shortName>
        <ecNumber evidence="5">2.4.2.-</ecNumber>
    </recommendedName>
</protein>
<feature type="region of interest" description="Disordered" evidence="6">
    <location>
        <begin position="47"/>
        <end position="73"/>
    </location>
</feature>
<dbReference type="PROSITE" id="PS51977">
    <property type="entry name" value="WGR"/>
    <property type="match status" value="1"/>
</dbReference>
<dbReference type="PANTHER" id="PTHR10459">
    <property type="entry name" value="DNA LIGASE"/>
    <property type="match status" value="1"/>
</dbReference>
<evidence type="ECO:0000259" key="7">
    <source>
        <dbReference type="PROSITE" id="PS51059"/>
    </source>
</evidence>
<comment type="caution">
    <text evidence="9">The sequence shown here is derived from an EMBL/GenBank/DDBJ whole genome shotgun (WGS) entry which is preliminary data.</text>
</comment>
<feature type="domain" description="PARP catalytic" evidence="7">
    <location>
        <begin position="299"/>
        <end position="520"/>
    </location>
</feature>
<evidence type="ECO:0000259" key="8">
    <source>
        <dbReference type="PROSITE" id="PS51977"/>
    </source>
</evidence>
<keyword evidence="1 5" id="KW-0328">Glycosyltransferase</keyword>
<dbReference type="PROSITE" id="PS51059">
    <property type="entry name" value="PARP_CATALYTIC"/>
    <property type="match status" value="1"/>
</dbReference>
<dbReference type="InterPro" id="IPR012317">
    <property type="entry name" value="Poly(ADP-ribose)pol_cat_dom"/>
</dbReference>
<dbReference type="Proteomes" id="UP001154252">
    <property type="component" value="Unassembled WGS sequence"/>
</dbReference>
<dbReference type="GO" id="GO:0070212">
    <property type="term" value="P:protein poly-ADP-ribosylation"/>
    <property type="evidence" value="ECO:0007669"/>
    <property type="project" value="TreeGrafter"/>
</dbReference>
<reference evidence="9" key="1">
    <citation type="submission" date="2021-07" db="EMBL/GenBank/DDBJ databases">
        <authorList>
            <person name="Branca A.L. A."/>
        </authorList>
    </citation>
    <scope>NUCLEOTIDE SEQUENCE</scope>
</reference>
<dbReference type="PANTHER" id="PTHR10459:SF60">
    <property type="entry name" value="POLY [ADP-RIBOSE] POLYMERASE 2"/>
    <property type="match status" value="1"/>
</dbReference>
<dbReference type="GO" id="GO:1990404">
    <property type="term" value="F:NAD+-protein mono-ADP-ribosyltransferase activity"/>
    <property type="evidence" value="ECO:0007669"/>
    <property type="project" value="TreeGrafter"/>
</dbReference>
<keyword evidence="2 5" id="KW-0808">Transferase</keyword>
<dbReference type="InterPro" id="IPR050800">
    <property type="entry name" value="ARTD/PARP"/>
</dbReference>
<comment type="catalytic activity">
    <reaction evidence="4">
        <text>NAD(+) + (ADP-D-ribosyl)n-acceptor = nicotinamide + (ADP-D-ribosyl)n+1-acceptor + H(+).</text>
        <dbReference type="EC" id="2.4.2.30"/>
    </reaction>
</comment>
<sequence>MLISFQSIRLMNWKAAKLWTLIGYSRRSKRIFQRIFRKILKEKNADVEPKGKKRAREESLGDDEGNPSKKTKDEEQIKLKNLIDLIDKEYPTPSSTLSVYQDDAGLIWDATLVRPGENKAVEVSRIQLLIHSESQTFHTWDLQYEFGSSEESNSVGNAGTLDSAKRTFRAKFKSRSGLAWKDRHAIPPSKAWISSKHITGRFLSSSARPARYRQVSKMFLKKGIFASGNLKDYVHFLNHYWRSVLLENRVDKKKLLVGIAVLGKLMELTDPQLAPGDHSKAKKRLCTIYESLIHLTLSDTNDAVRQELESFDLLVKLRDASEILEKESQSSSLTMSQISQVLGLATMSPGEVIGVFRLERRGEAGRFALREKANLASIGDRRLLWHGSASSNFAGFLSQGLRGDGIVSTAGKHFLSGVYFPDISTKSARYCRQKGEALMLLCEVELGKSSALSVHHVGGTVHKNWRGAGYIHPDFKGSRVPNVRAGTMTADGSPGFYHSEYVVKDPAQIRQRYLLHVKIV</sequence>
<evidence type="ECO:0000313" key="9">
    <source>
        <dbReference type="EMBL" id="CAG8899970.1"/>
    </source>
</evidence>
<dbReference type="OrthoDB" id="2017365at2759"/>
<dbReference type="InterPro" id="IPR036930">
    <property type="entry name" value="WGR_dom_sf"/>
</dbReference>
<evidence type="ECO:0000256" key="6">
    <source>
        <dbReference type="SAM" id="MobiDB-lite"/>
    </source>
</evidence>
<dbReference type="Gene3D" id="3.90.228.10">
    <property type="match status" value="1"/>
</dbReference>
<dbReference type="EC" id="2.4.2.-" evidence="5"/>
<dbReference type="SUPFAM" id="SSF56399">
    <property type="entry name" value="ADP-ribosylation"/>
    <property type="match status" value="1"/>
</dbReference>
<feature type="domain" description="WGR" evidence="8">
    <location>
        <begin position="96"/>
        <end position="202"/>
    </location>
</feature>
<gene>
    <name evidence="9" type="ORF">PEGY_LOCUS5992</name>
</gene>
<dbReference type="SUPFAM" id="SSF142921">
    <property type="entry name" value="WGR domain-like"/>
    <property type="match status" value="1"/>
</dbReference>
<dbReference type="InterPro" id="IPR008893">
    <property type="entry name" value="WGR_domain"/>
</dbReference>
<evidence type="ECO:0000256" key="5">
    <source>
        <dbReference type="RuleBase" id="RU362114"/>
    </source>
</evidence>
<name>A0A9W4KHU4_9EURO</name>
<dbReference type="GO" id="GO:0006302">
    <property type="term" value="P:double-strand break repair"/>
    <property type="evidence" value="ECO:0007669"/>
    <property type="project" value="TreeGrafter"/>
</dbReference>
<dbReference type="GO" id="GO:0003950">
    <property type="term" value="F:NAD+ poly-ADP-ribosyltransferase activity"/>
    <property type="evidence" value="ECO:0007669"/>
    <property type="project" value="UniProtKB-UniRule"/>
</dbReference>
<keyword evidence="3 5" id="KW-0520">NAD</keyword>
<evidence type="ECO:0000256" key="2">
    <source>
        <dbReference type="ARBA" id="ARBA00022679"/>
    </source>
</evidence>
<dbReference type="AlphaFoldDB" id="A0A9W4KHU4"/>
<evidence type="ECO:0000256" key="1">
    <source>
        <dbReference type="ARBA" id="ARBA00022676"/>
    </source>
</evidence>
<evidence type="ECO:0000313" key="10">
    <source>
        <dbReference type="Proteomes" id="UP001154252"/>
    </source>
</evidence>
<keyword evidence="10" id="KW-1185">Reference proteome</keyword>
<proteinExistence type="predicted"/>
<accession>A0A9W4KHU4</accession>
<dbReference type="Pfam" id="PF00644">
    <property type="entry name" value="PARP"/>
    <property type="match status" value="1"/>
</dbReference>
<dbReference type="GO" id="GO:0005730">
    <property type="term" value="C:nucleolus"/>
    <property type="evidence" value="ECO:0007669"/>
    <property type="project" value="TreeGrafter"/>
</dbReference>
<feature type="compositionally biased region" description="Basic and acidic residues" evidence="6">
    <location>
        <begin position="47"/>
        <end position="59"/>
    </location>
</feature>
<evidence type="ECO:0000256" key="3">
    <source>
        <dbReference type="ARBA" id="ARBA00023027"/>
    </source>
</evidence>
<evidence type="ECO:0000256" key="4">
    <source>
        <dbReference type="ARBA" id="ARBA00033987"/>
    </source>
</evidence>
<organism evidence="9 10">
    <name type="scientific">Penicillium egyptiacum</name>
    <dbReference type="NCBI Taxonomy" id="1303716"/>
    <lineage>
        <taxon>Eukaryota</taxon>
        <taxon>Fungi</taxon>
        <taxon>Dikarya</taxon>
        <taxon>Ascomycota</taxon>
        <taxon>Pezizomycotina</taxon>
        <taxon>Eurotiomycetes</taxon>
        <taxon>Eurotiomycetidae</taxon>
        <taxon>Eurotiales</taxon>
        <taxon>Aspergillaceae</taxon>
        <taxon>Penicillium</taxon>
    </lineage>
</organism>
<dbReference type="EMBL" id="CAJVRC010000866">
    <property type="protein sequence ID" value="CAG8899970.1"/>
    <property type="molecule type" value="Genomic_DNA"/>
</dbReference>